<name>D6SS57_9BACT</name>
<dbReference type="PANTHER" id="PTHR43736:SF1">
    <property type="entry name" value="DIHYDRONEOPTERIN TRIPHOSPHATE DIPHOSPHATASE"/>
    <property type="match status" value="1"/>
</dbReference>
<protein>
    <submittedName>
        <fullName evidence="3">NUDIX hydrolase</fullName>
    </submittedName>
</protein>
<proteinExistence type="predicted"/>
<dbReference type="EMBL" id="ACJN02000003">
    <property type="protein sequence ID" value="EFI33523.1"/>
    <property type="molecule type" value="Genomic_DNA"/>
</dbReference>
<dbReference type="Gene3D" id="6.10.250.1120">
    <property type="match status" value="1"/>
</dbReference>
<evidence type="ECO:0000313" key="3">
    <source>
        <dbReference type="EMBL" id="EFI33523.1"/>
    </source>
</evidence>
<dbReference type="Gene3D" id="3.90.79.10">
    <property type="entry name" value="Nucleoside Triphosphate Pyrophosphohydrolase"/>
    <property type="match status" value="1"/>
</dbReference>
<feature type="domain" description="Nudix hydrolase" evidence="2">
    <location>
        <begin position="72"/>
        <end position="198"/>
    </location>
</feature>
<dbReference type="GO" id="GO:0016787">
    <property type="term" value="F:hydrolase activity"/>
    <property type="evidence" value="ECO:0007669"/>
    <property type="project" value="UniProtKB-KW"/>
</dbReference>
<sequence>MSGKEDPASAWLRWAREIQAISGIGLLFSKNHHDEKNFSRLQEIAAEMAEMHSNMDYTRAMNIFQDQSGYVTVKVDVRGAVIQDGRIMLVKEIKDGLWCLPGGWADVGETPSEMVAREVWEESGYNVVPERLVGVYDANRGGRPISFFHAYKIVFMCRITGGHARTSPETSAVDFFDFDDLPVLSSNRTNERHLEHVRACLMDPQRPAAFD</sequence>
<evidence type="ECO:0000259" key="2">
    <source>
        <dbReference type="PROSITE" id="PS51462"/>
    </source>
</evidence>
<dbReference type="RefSeq" id="WP_008870873.1">
    <property type="nucleotide sequence ID" value="NZ_ACJN02000003.1"/>
</dbReference>
<dbReference type="SUPFAM" id="SSF55811">
    <property type="entry name" value="Nudix"/>
    <property type="match status" value="1"/>
</dbReference>
<dbReference type="InterPro" id="IPR015797">
    <property type="entry name" value="NUDIX_hydrolase-like_dom_sf"/>
</dbReference>
<dbReference type="Proteomes" id="UP000005496">
    <property type="component" value="Unassembled WGS sequence"/>
</dbReference>
<dbReference type="PRINTS" id="PR00502">
    <property type="entry name" value="NUDIXFAMILY"/>
</dbReference>
<dbReference type="Pfam" id="PF00293">
    <property type="entry name" value="NUDIX"/>
    <property type="match status" value="1"/>
</dbReference>
<reference evidence="3" key="1">
    <citation type="submission" date="2010-05" db="EMBL/GenBank/DDBJ databases">
        <title>The draft genome of Desulfonatronospira thiodismutans ASO3-1.</title>
        <authorList>
            <consortium name="US DOE Joint Genome Institute (JGI-PGF)"/>
            <person name="Lucas S."/>
            <person name="Copeland A."/>
            <person name="Lapidus A."/>
            <person name="Cheng J.-F."/>
            <person name="Bruce D."/>
            <person name="Goodwin L."/>
            <person name="Pitluck S."/>
            <person name="Chertkov O."/>
            <person name="Brettin T."/>
            <person name="Detter J.C."/>
            <person name="Han C."/>
            <person name="Land M.L."/>
            <person name="Hauser L."/>
            <person name="Kyrpides N."/>
            <person name="Mikhailova N."/>
            <person name="Muyzer G."/>
            <person name="Woyke T."/>
        </authorList>
    </citation>
    <scope>NUCLEOTIDE SEQUENCE [LARGE SCALE GENOMIC DNA]</scope>
    <source>
        <strain evidence="3">ASO3-1</strain>
    </source>
</reference>
<dbReference type="PROSITE" id="PS51462">
    <property type="entry name" value="NUDIX"/>
    <property type="match status" value="1"/>
</dbReference>
<dbReference type="OrthoDB" id="8480561at2"/>
<dbReference type="PANTHER" id="PTHR43736">
    <property type="entry name" value="ADP-RIBOSE PYROPHOSPHATASE"/>
    <property type="match status" value="1"/>
</dbReference>
<dbReference type="CDD" id="cd04672">
    <property type="entry name" value="NUDIX_CDP-Chase_like"/>
    <property type="match status" value="1"/>
</dbReference>
<accession>D6SS57</accession>
<dbReference type="InterPro" id="IPR000086">
    <property type="entry name" value="NUDIX_hydrolase_dom"/>
</dbReference>
<organism evidence="3 4">
    <name type="scientific">Desulfonatronospira thiodismutans ASO3-1</name>
    <dbReference type="NCBI Taxonomy" id="555779"/>
    <lineage>
        <taxon>Bacteria</taxon>
        <taxon>Pseudomonadati</taxon>
        <taxon>Thermodesulfobacteriota</taxon>
        <taxon>Desulfovibrionia</taxon>
        <taxon>Desulfovibrionales</taxon>
        <taxon>Desulfonatronovibrionaceae</taxon>
        <taxon>Desulfonatronospira</taxon>
    </lineage>
</organism>
<dbReference type="eggNOG" id="COG1051">
    <property type="taxonomic scope" value="Bacteria"/>
</dbReference>
<evidence type="ECO:0000313" key="4">
    <source>
        <dbReference type="Proteomes" id="UP000005496"/>
    </source>
</evidence>
<dbReference type="AlphaFoldDB" id="D6SS57"/>
<keyword evidence="1 3" id="KW-0378">Hydrolase</keyword>
<gene>
    <name evidence="3" type="ORF">Dthio_PD0857</name>
</gene>
<dbReference type="InterPro" id="IPR059176">
    <property type="entry name" value="UDP-X_N"/>
</dbReference>
<comment type="caution">
    <text evidence="3">The sequence shown here is derived from an EMBL/GenBank/DDBJ whole genome shotgun (WGS) entry which is preliminary data.</text>
</comment>
<evidence type="ECO:0000256" key="1">
    <source>
        <dbReference type="ARBA" id="ARBA00022801"/>
    </source>
</evidence>
<keyword evidence="4" id="KW-1185">Reference proteome</keyword>
<dbReference type="Pfam" id="PF12535">
    <property type="entry name" value="Nudix_N"/>
    <property type="match status" value="1"/>
</dbReference>
<dbReference type="InterPro" id="IPR020476">
    <property type="entry name" value="Nudix_hydrolase"/>
</dbReference>